<comment type="subcellular location">
    <subcellularLocation>
        <location evidence="1 13">Cytoplasm</location>
    </subcellularLocation>
</comment>
<dbReference type="Pfam" id="PF02912">
    <property type="entry name" value="Phe_tRNA-synt_N"/>
    <property type="match status" value="1"/>
</dbReference>
<dbReference type="InterPro" id="IPR010978">
    <property type="entry name" value="tRNA-bd_arm"/>
</dbReference>
<evidence type="ECO:0000256" key="11">
    <source>
        <dbReference type="ARBA" id="ARBA00023146"/>
    </source>
</evidence>
<keyword evidence="10 13" id="KW-0648">Protein biosynthesis</keyword>
<proteinExistence type="inferred from homology"/>
<organism evidence="14 15">
    <name type="scientific">Thermosulfuriphilus ammonigenes</name>
    <dbReference type="NCBI Taxonomy" id="1936021"/>
    <lineage>
        <taxon>Bacteria</taxon>
        <taxon>Pseudomonadati</taxon>
        <taxon>Thermodesulfobacteriota</taxon>
        <taxon>Thermodesulfobacteria</taxon>
        <taxon>Thermodesulfobacteriales</taxon>
        <taxon>Thermodesulfobacteriaceae</taxon>
        <taxon>Thermosulfuriphilus</taxon>
    </lineage>
</organism>
<dbReference type="GO" id="GO:0004826">
    <property type="term" value="F:phenylalanine-tRNA ligase activity"/>
    <property type="evidence" value="ECO:0007669"/>
    <property type="project" value="UniProtKB-UniRule"/>
</dbReference>
<dbReference type="SUPFAM" id="SSF46589">
    <property type="entry name" value="tRNA-binding arm"/>
    <property type="match status" value="1"/>
</dbReference>
<evidence type="ECO:0000256" key="12">
    <source>
        <dbReference type="ARBA" id="ARBA00049255"/>
    </source>
</evidence>
<dbReference type="InterPro" id="IPR004529">
    <property type="entry name" value="Phe-tRNA-synth_IIc_asu"/>
</dbReference>
<dbReference type="PROSITE" id="PS50862">
    <property type="entry name" value="AA_TRNA_LIGASE_II"/>
    <property type="match status" value="1"/>
</dbReference>
<evidence type="ECO:0000256" key="1">
    <source>
        <dbReference type="ARBA" id="ARBA00004496"/>
    </source>
</evidence>
<dbReference type="InterPro" id="IPR006195">
    <property type="entry name" value="aa-tRNA-synth_II"/>
</dbReference>
<keyword evidence="9 13" id="KW-0460">Magnesium</keyword>
<dbReference type="InterPro" id="IPR022911">
    <property type="entry name" value="Phe_tRNA_ligase_alpha1_bac"/>
</dbReference>
<evidence type="ECO:0000256" key="4">
    <source>
        <dbReference type="ARBA" id="ARBA00022490"/>
    </source>
</evidence>
<dbReference type="KEGG" id="tav:G4V39_09125"/>
<evidence type="ECO:0000256" key="3">
    <source>
        <dbReference type="ARBA" id="ARBA00011209"/>
    </source>
</evidence>
<dbReference type="PANTHER" id="PTHR11538:SF41">
    <property type="entry name" value="PHENYLALANINE--TRNA LIGASE, MITOCHONDRIAL"/>
    <property type="match status" value="1"/>
</dbReference>
<dbReference type="InterPro" id="IPR002319">
    <property type="entry name" value="Phenylalanyl-tRNA_Synthase"/>
</dbReference>
<dbReference type="PANTHER" id="PTHR11538">
    <property type="entry name" value="PHENYLALANYL-TRNA SYNTHETASE"/>
    <property type="match status" value="1"/>
</dbReference>
<dbReference type="NCBIfam" id="TIGR00468">
    <property type="entry name" value="pheS"/>
    <property type="match status" value="1"/>
</dbReference>
<dbReference type="AlphaFoldDB" id="A0A6G7PY22"/>
<protein>
    <recommendedName>
        <fullName evidence="13">Phenylalanine--tRNA ligase alpha subunit</fullName>
        <ecNumber evidence="13">6.1.1.20</ecNumber>
    </recommendedName>
    <alternativeName>
        <fullName evidence="13">Phenylalanyl-tRNA synthetase alpha subunit</fullName>
        <shortName evidence="13">PheRS</shortName>
    </alternativeName>
</protein>
<keyword evidence="5 13" id="KW-0436">Ligase</keyword>
<keyword evidence="4 13" id="KW-0963">Cytoplasm</keyword>
<evidence type="ECO:0000256" key="13">
    <source>
        <dbReference type="HAMAP-Rule" id="MF_00281"/>
    </source>
</evidence>
<dbReference type="FunFam" id="3.30.930.10:FF:000003">
    <property type="entry name" value="Phenylalanine--tRNA ligase alpha subunit"/>
    <property type="match status" value="1"/>
</dbReference>
<evidence type="ECO:0000256" key="7">
    <source>
        <dbReference type="ARBA" id="ARBA00022741"/>
    </source>
</evidence>
<comment type="cofactor">
    <cofactor evidence="13">
        <name>Mg(2+)</name>
        <dbReference type="ChEBI" id="CHEBI:18420"/>
    </cofactor>
    <text evidence="13">Binds 2 magnesium ions per tetramer.</text>
</comment>
<dbReference type="EC" id="6.1.1.20" evidence="13"/>
<comment type="subunit">
    <text evidence="3 13">Tetramer of two alpha and two beta subunits.</text>
</comment>
<dbReference type="InterPro" id="IPR045864">
    <property type="entry name" value="aa-tRNA-synth_II/BPL/LPL"/>
</dbReference>
<name>A0A6G7PY22_9BACT</name>
<keyword evidence="11 13" id="KW-0030">Aminoacyl-tRNA synthetase</keyword>
<dbReference type="EMBL" id="CP048877">
    <property type="protein sequence ID" value="QIJ72421.1"/>
    <property type="molecule type" value="Genomic_DNA"/>
</dbReference>
<dbReference type="RefSeq" id="WP_166032638.1">
    <property type="nucleotide sequence ID" value="NZ_CP048877.1"/>
</dbReference>
<dbReference type="Gene3D" id="3.30.930.10">
    <property type="entry name" value="Bira Bifunctional Protein, Domain 2"/>
    <property type="match status" value="1"/>
</dbReference>
<keyword evidence="15" id="KW-1185">Reference proteome</keyword>
<comment type="catalytic activity">
    <reaction evidence="12 13">
        <text>tRNA(Phe) + L-phenylalanine + ATP = L-phenylalanyl-tRNA(Phe) + AMP + diphosphate + H(+)</text>
        <dbReference type="Rhea" id="RHEA:19413"/>
        <dbReference type="Rhea" id="RHEA-COMP:9668"/>
        <dbReference type="Rhea" id="RHEA-COMP:9699"/>
        <dbReference type="ChEBI" id="CHEBI:15378"/>
        <dbReference type="ChEBI" id="CHEBI:30616"/>
        <dbReference type="ChEBI" id="CHEBI:33019"/>
        <dbReference type="ChEBI" id="CHEBI:58095"/>
        <dbReference type="ChEBI" id="CHEBI:78442"/>
        <dbReference type="ChEBI" id="CHEBI:78531"/>
        <dbReference type="ChEBI" id="CHEBI:456215"/>
        <dbReference type="EC" id="6.1.1.20"/>
    </reaction>
</comment>
<evidence type="ECO:0000256" key="9">
    <source>
        <dbReference type="ARBA" id="ARBA00022842"/>
    </source>
</evidence>
<evidence type="ECO:0000256" key="6">
    <source>
        <dbReference type="ARBA" id="ARBA00022723"/>
    </source>
</evidence>
<dbReference type="HAMAP" id="MF_00281">
    <property type="entry name" value="Phe_tRNA_synth_alpha1"/>
    <property type="match status" value="1"/>
</dbReference>
<keyword evidence="7 13" id="KW-0547">Nucleotide-binding</keyword>
<dbReference type="GO" id="GO:0006432">
    <property type="term" value="P:phenylalanyl-tRNA aminoacylation"/>
    <property type="evidence" value="ECO:0007669"/>
    <property type="project" value="UniProtKB-UniRule"/>
</dbReference>
<evidence type="ECO:0000256" key="8">
    <source>
        <dbReference type="ARBA" id="ARBA00022840"/>
    </source>
</evidence>
<keyword evidence="8 13" id="KW-0067">ATP-binding</keyword>
<dbReference type="GO" id="GO:0005737">
    <property type="term" value="C:cytoplasm"/>
    <property type="evidence" value="ECO:0007669"/>
    <property type="project" value="UniProtKB-SubCell"/>
</dbReference>
<sequence length="336" mass="38162">MEEERLKSLRAEALAELAKAQTSQEVEAVRIKYLGRKGLLTGILKGVKELPAELRPIVGRLANEIKRELESRIKDRLSDLKEKEASIGPGLDITLPGRPWPIGHLHPITQVMEEICEVFVRLGFSIERGPEVELDYYNFEALNIPKDHPARDMQATFYISESVLLRTHTSPIQIRAMERRRPPLRIIAPGKVYRCDSDVTHTPMFHQVEGLMVDREVSFADLKGVLTYFVHQIFGPQTGVRFRPSFFPFTEPSAEIDIQCVMCGGKGCRVCGHTGWLEVLGAGMVHPNVFASVGYDSEEWTGFAFGLGVERIAMLKYGIDDIRLFFENNWRFLEQF</sequence>
<keyword evidence="6 13" id="KW-0479">Metal-binding</keyword>
<dbReference type="Proteomes" id="UP000502179">
    <property type="component" value="Chromosome"/>
</dbReference>
<reference evidence="14 15" key="1">
    <citation type="submission" date="2020-02" db="EMBL/GenBank/DDBJ databases">
        <title>Genome analysis of Thermosulfuriphilus ammonigenes ST65T, an anaerobic thermophilic chemolithoautotrophic bacterium isolated from a deep-sea hydrothermal vent.</title>
        <authorList>
            <person name="Slobodkina G."/>
            <person name="Allioux M."/>
            <person name="Merkel A."/>
            <person name="Alain K."/>
            <person name="Jebbar M."/>
            <person name="Slobodkin A."/>
        </authorList>
    </citation>
    <scope>NUCLEOTIDE SEQUENCE [LARGE SCALE GENOMIC DNA]</scope>
    <source>
        <strain evidence="14 15">ST65</strain>
    </source>
</reference>
<dbReference type="Pfam" id="PF01409">
    <property type="entry name" value="tRNA-synt_2d"/>
    <property type="match status" value="1"/>
</dbReference>
<evidence type="ECO:0000256" key="5">
    <source>
        <dbReference type="ARBA" id="ARBA00022598"/>
    </source>
</evidence>
<dbReference type="GO" id="GO:0005524">
    <property type="term" value="F:ATP binding"/>
    <property type="evidence" value="ECO:0007669"/>
    <property type="project" value="UniProtKB-UniRule"/>
</dbReference>
<accession>A0A6G7PY22</accession>
<dbReference type="SUPFAM" id="SSF55681">
    <property type="entry name" value="Class II aaRS and biotin synthetases"/>
    <property type="match status" value="1"/>
</dbReference>
<feature type="binding site" evidence="13">
    <location>
        <position position="251"/>
    </location>
    <ligand>
        <name>Mg(2+)</name>
        <dbReference type="ChEBI" id="CHEBI:18420"/>
        <note>shared with beta subunit</note>
    </ligand>
</feature>
<comment type="similarity">
    <text evidence="2 13">Belongs to the class-II aminoacyl-tRNA synthetase family. Phe-tRNA synthetase alpha subunit type 1 subfamily.</text>
</comment>
<evidence type="ECO:0000313" key="15">
    <source>
        <dbReference type="Proteomes" id="UP000502179"/>
    </source>
</evidence>
<dbReference type="GO" id="GO:0000049">
    <property type="term" value="F:tRNA binding"/>
    <property type="evidence" value="ECO:0007669"/>
    <property type="project" value="InterPro"/>
</dbReference>
<dbReference type="InterPro" id="IPR004188">
    <property type="entry name" value="Phe-tRNA_ligase_II_N"/>
</dbReference>
<gene>
    <name evidence="13 14" type="primary">pheS</name>
    <name evidence="14" type="ORF">G4V39_09125</name>
</gene>
<evidence type="ECO:0000256" key="2">
    <source>
        <dbReference type="ARBA" id="ARBA00010207"/>
    </source>
</evidence>
<evidence type="ECO:0000256" key="10">
    <source>
        <dbReference type="ARBA" id="ARBA00022917"/>
    </source>
</evidence>
<dbReference type="GO" id="GO:0000287">
    <property type="term" value="F:magnesium ion binding"/>
    <property type="evidence" value="ECO:0007669"/>
    <property type="project" value="UniProtKB-UniRule"/>
</dbReference>
<evidence type="ECO:0000313" key="14">
    <source>
        <dbReference type="EMBL" id="QIJ72421.1"/>
    </source>
</evidence>
<dbReference type="CDD" id="cd00496">
    <property type="entry name" value="PheRS_alpha_core"/>
    <property type="match status" value="1"/>
</dbReference>